<dbReference type="InterPro" id="IPR008266">
    <property type="entry name" value="Tyr_kinase_AS"/>
</dbReference>
<keyword evidence="2" id="KW-0675">Receptor</keyword>
<dbReference type="InterPro" id="IPR001245">
    <property type="entry name" value="Ser-Thr/Tyr_kinase_cat_dom"/>
</dbReference>
<name>A0A6S7LF27_PARCT</name>
<comment type="caution">
    <text evidence="2">The sequence shown here is derived from an EMBL/GenBank/DDBJ whole genome shotgun (WGS) entry which is preliminary data.</text>
</comment>
<feature type="domain" description="Protein kinase" evidence="1">
    <location>
        <begin position="196"/>
        <end position="480"/>
    </location>
</feature>
<keyword evidence="3" id="KW-1185">Reference proteome</keyword>
<dbReference type="GO" id="GO:0043235">
    <property type="term" value="C:receptor complex"/>
    <property type="evidence" value="ECO:0007669"/>
    <property type="project" value="TreeGrafter"/>
</dbReference>
<dbReference type="InterPro" id="IPR050122">
    <property type="entry name" value="RTK"/>
</dbReference>
<dbReference type="PANTHER" id="PTHR24416:SF617">
    <property type="entry name" value="RET ONCOGENE, ISOFORM A"/>
    <property type="match status" value="1"/>
</dbReference>
<gene>
    <name evidence="2" type="ORF">PACLA_8A023629</name>
</gene>
<dbReference type="PANTHER" id="PTHR24416">
    <property type="entry name" value="TYROSINE-PROTEIN KINASE RECEPTOR"/>
    <property type="match status" value="1"/>
</dbReference>
<dbReference type="SUPFAM" id="SSF56112">
    <property type="entry name" value="Protein kinase-like (PK-like)"/>
    <property type="match status" value="1"/>
</dbReference>
<feature type="non-terminal residue" evidence="2">
    <location>
        <position position="1"/>
    </location>
</feature>
<dbReference type="GO" id="GO:0005886">
    <property type="term" value="C:plasma membrane"/>
    <property type="evidence" value="ECO:0007669"/>
    <property type="project" value="TreeGrafter"/>
</dbReference>
<dbReference type="InterPro" id="IPR011009">
    <property type="entry name" value="Kinase-like_dom_sf"/>
</dbReference>
<protein>
    <submittedName>
        <fullName evidence="2">Vascular endothelial growth factor receptor 2-like</fullName>
    </submittedName>
</protein>
<dbReference type="InterPro" id="IPR000719">
    <property type="entry name" value="Prot_kinase_dom"/>
</dbReference>
<accession>A0A6S7LF27</accession>
<evidence type="ECO:0000313" key="2">
    <source>
        <dbReference type="EMBL" id="CAB4031139.1"/>
    </source>
</evidence>
<sequence>AKQGFIITIFNLFAKRMGISKGKDKLWERINVLVSAGNLALDNLELFEHLHTNPDKQEASTFPIDHKGYRFDGLQNKDNNIYLIKADKGNGVVKENVNHFGLKNFVQEISNIQQLETLMNINIAKVKNARKDLLQCTSDKFFRKVHKKNENFDRNDLADLQSELKILTHVGENENIVNILGACTKVWIVKVARYNFQKLSFIGKEACGAIQHAKFEHSFRHLRRISNIRISDLKHSSSPLCRPVCLRKLNRCLVERCIKKGNRTSARYCEEKTSNHELVAYRFRTMRILRCVGNARNFNFMKLNNYCKSSNLCIIMEYCPNGNLREFLRNNRSRYNAEEELFDPDLSQVFGPKSLIYFAWQITKGMTFLASRKIIHRDLAARNILLGLGYVAKIADFGLARDVYKNQQYLRTSTVSATPFRKGLVPFKWMAVESIKDSLFTEKSDVERVVIWYFTLGNLLIGLGKCLGMHVTEEITSQDT</sequence>
<dbReference type="Proteomes" id="UP001152795">
    <property type="component" value="Unassembled WGS sequence"/>
</dbReference>
<dbReference type="Pfam" id="PF07714">
    <property type="entry name" value="PK_Tyr_Ser-Thr"/>
    <property type="match status" value="1"/>
</dbReference>
<dbReference type="AlphaFoldDB" id="A0A6S7LF27"/>
<evidence type="ECO:0000313" key="3">
    <source>
        <dbReference type="Proteomes" id="UP001152795"/>
    </source>
</evidence>
<dbReference type="PROSITE" id="PS00109">
    <property type="entry name" value="PROTEIN_KINASE_TYR"/>
    <property type="match status" value="1"/>
</dbReference>
<dbReference type="Gene3D" id="3.30.200.20">
    <property type="entry name" value="Phosphorylase Kinase, domain 1"/>
    <property type="match status" value="1"/>
</dbReference>
<dbReference type="GO" id="GO:0007169">
    <property type="term" value="P:cell surface receptor protein tyrosine kinase signaling pathway"/>
    <property type="evidence" value="ECO:0007669"/>
    <property type="project" value="TreeGrafter"/>
</dbReference>
<dbReference type="GO" id="GO:0004714">
    <property type="term" value="F:transmembrane receptor protein tyrosine kinase activity"/>
    <property type="evidence" value="ECO:0007669"/>
    <property type="project" value="TreeGrafter"/>
</dbReference>
<dbReference type="PROSITE" id="PS50011">
    <property type="entry name" value="PROTEIN_KINASE_DOM"/>
    <property type="match status" value="1"/>
</dbReference>
<dbReference type="InterPro" id="IPR020635">
    <property type="entry name" value="Tyr_kinase_cat_dom"/>
</dbReference>
<proteinExistence type="predicted"/>
<dbReference type="OrthoDB" id="5984265at2759"/>
<dbReference type="Gene3D" id="1.10.510.10">
    <property type="entry name" value="Transferase(Phosphotransferase) domain 1"/>
    <property type="match status" value="1"/>
</dbReference>
<dbReference type="PRINTS" id="PR00109">
    <property type="entry name" value="TYRKINASE"/>
</dbReference>
<feature type="non-terminal residue" evidence="2">
    <location>
        <position position="480"/>
    </location>
</feature>
<organism evidence="2 3">
    <name type="scientific">Paramuricea clavata</name>
    <name type="common">Red gorgonian</name>
    <name type="synonym">Violescent sea-whip</name>
    <dbReference type="NCBI Taxonomy" id="317549"/>
    <lineage>
        <taxon>Eukaryota</taxon>
        <taxon>Metazoa</taxon>
        <taxon>Cnidaria</taxon>
        <taxon>Anthozoa</taxon>
        <taxon>Octocorallia</taxon>
        <taxon>Malacalcyonacea</taxon>
        <taxon>Plexauridae</taxon>
        <taxon>Paramuricea</taxon>
    </lineage>
</organism>
<evidence type="ECO:0000259" key="1">
    <source>
        <dbReference type="PROSITE" id="PS50011"/>
    </source>
</evidence>
<dbReference type="EMBL" id="CACRXK020017380">
    <property type="protein sequence ID" value="CAB4031139.1"/>
    <property type="molecule type" value="Genomic_DNA"/>
</dbReference>
<dbReference type="GO" id="GO:0005524">
    <property type="term" value="F:ATP binding"/>
    <property type="evidence" value="ECO:0007669"/>
    <property type="project" value="InterPro"/>
</dbReference>
<dbReference type="SMART" id="SM00219">
    <property type="entry name" value="TyrKc"/>
    <property type="match status" value="1"/>
</dbReference>
<reference evidence="2" key="1">
    <citation type="submission" date="2020-04" db="EMBL/GenBank/DDBJ databases">
        <authorList>
            <person name="Alioto T."/>
            <person name="Alioto T."/>
            <person name="Gomez Garrido J."/>
        </authorList>
    </citation>
    <scope>NUCLEOTIDE SEQUENCE</scope>
    <source>
        <strain evidence="2">A484AB</strain>
    </source>
</reference>